<gene>
    <name evidence="2" type="ORF">RM539_17110</name>
</gene>
<keyword evidence="1" id="KW-0812">Transmembrane</keyword>
<keyword evidence="1" id="KW-0472">Membrane</keyword>
<keyword evidence="3" id="KW-1185">Reference proteome</keyword>
<evidence type="ECO:0000313" key="2">
    <source>
        <dbReference type="EMBL" id="MDT0678305.1"/>
    </source>
</evidence>
<feature type="transmembrane region" description="Helical" evidence="1">
    <location>
        <begin position="7"/>
        <end position="27"/>
    </location>
</feature>
<dbReference type="EMBL" id="JAVRHK010000018">
    <property type="protein sequence ID" value="MDT0678305.1"/>
    <property type="molecule type" value="Genomic_DNA"/>
</dbReference>
<dbReference type="Proteomes" id="UP001262582">
    <property type="component" value="Unassembled WGS sequence"/>
</dbReference>
<sequence>MNKYLKWIIPIAVILVIIIYLISSSGISGIATDYAQSYADTELYENALDKAKSDKRVTELLGEIEPIDKLAILEGHVNYSNDNKTVNSSIRVRGNKMKAIMDITANREDNVWNYEKINIRVKNPPEKKQTIEVIPL</sequence>
<accession>A0ABU3DAC8</accession>
<name>A0ABU3DAC8_9FLAO</name>
<organism evidence="2 3">
    <name type="scientific">Autumnicola musiva</name>
    <dbReference type="NCBI Taxonomy" id="3075589"/>
    <lineage>
        <taxon>Bacteria</taxon>
        <taxon>Pseudomonadati</taxon>
        <taxon>Bacteroidota</taxon>
        <taxon>Flavobacteriia</taxon>
        <taxon>Flavobacteriales</taxon>
        <taxon>Flavobacteriaceae</taxon>
        <taxon>Autumnicola</taxon>
    </lineage>
</organism>
<proteinExistence type="predicted"/>
<evidence type="ECO:0000256" key="1">
    <source>
        <dbReference type="SAM" id="Phobius"/>
    </source>
</evidence>
<dbReference type="RefSeq" id="WP_311504640.1">
    <property type="nucleotide sequence ID" value="NZ_JAVRHK010000018.1"/>
</dbReference>
<keyword evidence="1" id="KW-1133">Transmembrane helix</keyword>
<comment type="caution">
    <text evidence="2">The sequence shown here is derived from an EMBL/GenBank/DDBJ whole genome shotgun (WGS) entry which is preliminary data.</text>
</comment>
<dbReference type="InterPro" id="IPR014807">
    <property type="entry name" value="Coa1"/>
</dbReference>
<evidence type="ECO:0000313" key="3">
    <source>
        <dbReference type="Proteomes" id="UP001262582"/>
    </source>
</evidence>
<reference evidence="2 3" key="1">
    <citation type="submission" date="2023-09" db="EMBL/GenBank/DDBJ databases">
        <authorList>
            <person name="Rey-Velasco X."/>
        </authorList>
    </citation>
    <scope>NUCLEOTIDE SEQUENCE [LARGE SCALE GENOMIC DNA]</scope>
    <source>
        <strain evidence="2 3">F117</strain>
    </source>
</reference>
<protein>
    <submittedName>
        <fullName evidence="2">Cytochrome c oxidase assembly factor Coa1 family protein</fullName>
    </submittedName>
</protein>
<dbReference type="Pfam" id="PF08695">
    <property type="entry name" value="Coa1"/>
    <property type="match status" value="1"/>
</dbReference>